<organism evidence="1 2">
    <name type="scientific">Vermiconidia calcicola</name>
    <dbReference type="NCBI Taxonomy" id="1690605"/>
    <lineage>
        <taxon>Eukaryota</taxon>
        <taxon>Fungi</taxon>
        <taxon>Dikarya</taxon>
        <taxon>Ascomycota</taxon>
        <taxon>Pezizomycotina</taxon>
        <taxon>Dothideomycetes</taxon>
        <taxon>Dothideomycetidae</taxon>
        <taxon>Mycosphaerellales</taxon>
        <taxon>Extremaceae</taxon>
        <taxon>Vermiconidia</taxon>
    </lineage>
</organism>
<name>A0ACC3MQ03_9PEZI</name>
<keyword evidence="2" id="KW-1185">Reference proteome</keyword>
<proteinExistence type="predicted"/>
<dbReference type="EMBL" id="JAUTXU010000178">
    <property type="protein sequence ID" value="KAK3700981.1"/>
    <property type="molecule type" value="Genomic_DNA"/>
</dbReference>
<comment type="caution">
    <text evidence="1">The sequence shown here is derived from an EMBL/GenBank/DDBJ whole genome shotgun (WGS) entry which is preliminary data.</text>
</comment>
<gene>
    <name evidence="1" type="ORF">LTR37_015687</name>
</gene>
<accession>A0ACC3MQ03</accession>
<evidence type="ECO:0000313" key="1">
    <source>
        <dbReference type="EMBL" id="KAK3700981.1"/>
    </source>
</evidence>
<reference evidence="1" key="1">
    <citation type="submission" date="2023-07" db="EMBL/GenBank/DDBJ databases">
        <title>Black Yeasts Isolated from many extreme environments.</title>
        <authorList>
            <person name="Coleine C."/>
            <person name="Stajich J.E."/>
            <person name="Selbmann L."/>
        </authorList>
    </citation>
    <scope>NUCLEOTIDE SEQUENCE</scope>
    <source>
        <strain evidence="1">CCFEE 5714</strain>
    </source>
</reference>
<sequence length="207" mass="24034">MSAKPRYADRFDRMVQFYIRSGFSTGAALRDFEQRTASKLEAEEESLNSHIDECNDEVAGLEGRLEALTREKHEIEGEEDDIFGRLKELNDPRVRLGRKHGKLDKQHDVNELGRKVVYHEMEKFMRNEVTLGQRKRKEKELEFQPQGPAKKRKWADLKESTGFGVPVKKPKGNTYTDDMLVRDEDDEEELPVPLVEAEDGIKKELDE</sequence>
<protein>
    <submittedName>
        <fullName evidence="1">Uncharacterized protein</fullName>
    </submittedName>
</protein>
<dbReference type="Proteomes" id="UP001281147">
    <property type="component" value="Unassembled WGS sequence"/>
</dbReference>
<evidence type="ECO:0000313" key="2">
    <source>
        <dbReference type="Proteomes" id="UP001281147"/>
    </source>
</evidence>